<evidence type="ECO:0000256" key="3">
    <source>
        <dbReference type="ARBA" id="ARBA00022490"/>
    </source>
</evidence>
<dbReference type="KEGG" id="mde:101895064"/>
<protein>
    <recommendedName>
        <fullName evidence="10">Gamma-tubulin complex component 6</fullName>
    </recommendedName>
</protein>
<organism evidence="9">
    <name type="scientific">Musca domestica</name>
    <name type="common">House fly</name>
    <dbReference type="NCBI Taxonomy" id="7370"/>
    <lineage>
        <taxon>Eukaryota</taxon>
        <taxon>Metazoa</taxon>
        <taxon>Ecdysozoa</taxon>
        <taxon>Arthropoda</taxon>
        <taxon>Hexapoda</taxon>
        <taxon>Insecta</taxon>
        <taxon>Pterygota</taxon>
        <taxon>Neoptera</taxon>
        <taxon>Endopterygota</taxon>
        <taxon>Diptera</taxon>
        <taxon>Brachycera</taxon>
        <taxon>Muscomorpha</taxon>
        <taxon>Muscoidea</taxon>
        <taxon>Muscidae</taxon>
        <taxon>Musca</taxon>
    </lineage>
</organism>
<dbReference type="InterPro" id="IPR040457">
    <property type="entry name" value="GCP_C"/>
</dbReference>
<keyword evidence="3" id="KW-0963">Cytoplasm</keyword>
<reference evidence="9" key="1">
    <citation type="submission" date="2020-05" db="UniProtKB">
        <authorList>
            <consortium name="EnsemblMetazoa"/>
        </authorList>
    </citation>
    <scope>IDENTIFICATION</scope>
    <source>
        <strain evidence="9">Aabys</strain>
    </source>
</reference>
<dbReference type="GO" id="GO:0007020">
    <property type="term" value="P:microtubule nucleation"/>
    <property type="evidence" value="ECO:0007669"/>
    <property type="project" value="InterPro"/>
</dbReference>
<dbReference type="VEuPathDB" id="VectorBase:MDOMA2_016678"/>
<dbReference type="GO" id="GO:0051225">
    <property type="term" value="P:spindle assembly"/>
    <property type="evidence" value="ECO:0007669"/>
    <property type="project" value="TreeGrafter"/>
</dbReference>
<dbReference type="GO" id="GO:0000930">
    <property type="term" value="C:gamma-tubulin complex"/>
    <property type="evidence" value="ECO:0007669"/>
    <property type="project" value="TreeGrafter"/>
</dbReference>
<evidence type="ECO:0000256" key="1">
    <source>
        <dbReference type="ARBA" id="ARBA00004245"/>
    </source>
</evidence>
<feature type="coiled-coil region" evidence="6">
    <location>
        <begin position="620"/>
        <end position="712"/>
    </location>
</feature>
<evidence type="ECO:0000256" key="4">
    <source>
        <dbReference type="ARBA" id="ARBA00022701"/>
    </source>
</evidence>
<keyword evidence="6" id="KW-0175">Coiled coil</keyword>
<evidence type="ECO:0000259" key="8">
    <source>
        <dbReference type="Pfam" id="PF17681"/>
    </source>
</evidence>
<dbReference type="GO" id="GO:0031122">
    <property type="term" value="P:cytoplasmic microtubule organization"/>
    <property type="evidence" value="ECO:0007669"/>
    <property type="project" value="TreeGrafter"/>
</dbReference>
<dbReference type="STRING" id="7370.A0A1I8MGA7"/>
<dbReference type="GO" id="GO:0000278">
    <property type="term" value="P:mitotic cell cycle"/>
    <property type="evidence" value="ECO:0007669"/>
    <property type="project" value="TreeGrafter"/>
</dbReference>
<dbReference type="EnsemblMetazoa" id="MDOA004581-RB">
    <property type="protein sequence ID" value="MDOA004581-PB"/>
    <property type="gene ID" value="MDOA004581"/>
</dbReference>
<comment type="similarity">
    <text evidence="2">Belongs to the TUBGCP family.</text>
</comment>
<dbReference type="GO" id="GO:0043015">
    <property type="term" value="F:gamma-tubulin binding"/>
    <property type="evidence" value="ECO:0007669"/>
    <property type="project" value="InterPro"/>
</dbReference>
<evidence type="ECO:0000256" key="6">
    <source>
        <dbReference type="SAM" id="Coils"/>
    </source>
</evidence>
<sequence>MKKLLLDLKQMFDSDGNIIEYFEKMHDLEANKDSVNYLVKRLCWCILQQEGIVNDSGEQCLRKLKAVAFTILLSKYAKNESEAEFEPQRALGLQMFAAKIGSHANNEHFFSVFEKQIDAVQNEPYFNVGTGKHVVKFLLALQRSGHDEREIAYISPPTLLMPGSFTLHADSSHNRHYPQPSDYDLMNPKPRLFKGVQQLKSPDNPYLPRSIFDGERDRLRTMHDKFASTHSRVYNDDPSEITFTGMTKRLLGTAMRINSSALRLFPESIFQPINRLQPAKKTQQIPLQKHANNEPLDPGNEHRVFSWNWEGLGCFGVSCLKPFAGDASVTLLLQGYVNQTRNDHSQAKIMNEKCFITDLKLLTVGIQSDTFQHDELIVFHMESNVTIEGVLPTTIKNLVSEFLECGTCYKRMQTMIMKRDYKLMFEGFMFKALCSAIDEYLMTFRQFVFGHCDEHILGLHQRLKKVMKQIICLSYTLAIHPKVDPSVKPPMGSQFLGYLYREIMRLTENDLISVLIYLLKKCCHVYFKHLQKWIYYGLLEDPCNELFVAFVDHYRENTKYFYDKAYSVRREVVPDFFQSFEDQILQCGKYTMLLKAYDPNHPLFDLEYPPISVCLSVAEIERLEETCKSYFNNARRLCSNPITISEVFETRKEAKRQFFQRMLKRSQANIERWNDERNDMAQAAAERKKKQLEELSAQLQDARRRKILERKLNVETELKYLREAEKVEQQRLAIDNINLRKRIEYYQELHNVISEKDEEKASKLSLVIPSSVVVQPSPRTPVSTAGTEFESCFGDEEQTSEYEECTSEDFIEGFQENEDALHIMTKANEERNEEARSEHDTITAVIDMKGKNFNNTVIKRSASDVLNSNELPDNDNNVLLQNRQKAMSGTDVECCVHFENTSAATNLQEGRKGIFPGNKIPLNETEGNQLKVLPEEIEIPSKNSQGVMESDINLNQEETLLTDLQRNRRRMMQNDLFSEINKNALENRTLMYLDLNSDRAKNRKRVLESEYNIITGALDIKRASSEVTIPTDTPLTPMSTASDDVHLTTDVLSEKDADTRNGNACSESLLMSDANDRRPNLKVSVLVSSEFTQQAVSTTACTLSEATPECALNTAGIMAKQGFLFPDDYIPTKHQKNASALTTFTEHLKQEGGDEKDTLPERAYDDPYKRCQELVATNFKCGTTSPFMRLNTFTHNSAPVRKDSALTEFLTEFLQKSVVIPMSTHLELINNEVMRMFLHDLKVLDHFRSLRNYFFMMDGEFGSIICDGIIGKLETGAKPEKLLNYQILHSILDTALGASITGKDKNAENLSFIVSDVPEKFELTSPDVLNNLSLSYRISWPLNLILNPETLEQYANIFKYLVRVRRISWILEKSYQILKENVKQYGKGILRSPQYRHVQLIRHKFYHFVVHLQNHITSNAMQASWKTFKDELVSAKTIEDIYRKHATYIKRILFLCMLNKRSAEFYNAIDNVFKITIRFYNNLKSREFKLKPGEEFYTHSRYEKLANDEIEFDKFIKFTIYLGNKIVRHGYQTEIGEFINLINFNQYYLKTIC</sequence>
<feature type="domain" description="Gamma tubulin complex component protein N-terminal" evidence="8">
    <location>
        <begin position="357"/>
        <end position="616"/>
    </location>
</feature>
<dbReference type="PANTHER" id="PTHR19302">
    <property type="entry name" value="GAMMA TUBULIN COMPLEX PROTEIN"/>
    <property type="match status" value="1"/>
</dbReference>
<dbReference type="Pfam" id="PF17681">
    <property type="entry name" value="GCP_N_terminal"/>
    <property type="match status" value="1"/>
</dbReference>
<dbReference type="OrthoDB" id="775571at2759"/>
<name>A0A1I8MGA7_MUSDO</name>
<proteinExistence type="inferred from homology"/>
<dbReference type="VEuPathDB" id="VectorBase:MDOA004581"/>
<dbReference type="Gene3D" id="1.20.120.1900">
    <property type="entry name" value="Gamma-tubulin complex, C-terminal domain"/>
    <property type="match status" value="1"/>
</dbReference>
<keyword evidence="4" id="KW-0493">Microtubule</keyword>
<gene>
    <name evidence="9" type="primary">101895064</name>
</gene>
<dbReference type="PANTHER" id="PTHR19302:SF70">
    <property type="entry name" value="GAMMA-TUBULIN COMPLEX COMPONENT 6"/>
    <property type="match status" value="1"/>
</dbReference>
<feature type="domain" description="Gamma tubulin complex component C-terminal" evidence="7">
    <location>
        <begin position="1244"/>
        <end position="1548"/>
    </location>
</feature>
<dbReference type="InterPro" id="IPR007259">
    <property type="entry name" value="GCP"/>
</dbReference>
<evidence type="ECO:0000256" key="5">
    <source>
        <dbReference type="ARBA" id="ARBA00023212"/>
    </source>
</evidence>
<comment type="subcellular location">
    <subcellularLocation>
        <location evidence="1">Cytoplasm</location>
        <location evidence="1">Cytoskeleton</location>
    </subcellularLocation>
</comment>
<evidence type="ECO:0000256" key="2">
    <source>
        <dbReference type="ARBA" id="ARBA00010337"/>
    </source>
</evidence>
<dbReference type="GO" id="GO:0000922">
    <property type="term" value="C:spindle pole"/>
    <property type="evidence" value="ECO:0007669"/>
    <property type="project" value="InterPro"/>
</dbReference>
<dbReference type="InterPro" id="IPR041470">
    <property type="entry name" value="GCP_N"/>
</dbReference>
<evidence type="ECO:0008006" key="10">
    <source>
        <dbReference type="Google" id="ProtNLM"/>
    </source>
</evidence>
<dbReference type="GO" id="GO:0005874">
    <property type="term" value="C:microtubule"/>
    <property type="evidence" value="ECO:0007669"/>
    <property type="project" value="UniProtKB-KW"/>
</dbReference>
<evidence type="ECO:0000313" key="9">
    <source>
        <dbReference type="EnsemblMetazoa" id="MDOA004581-PB"/>
    </source>
</evidence>
<evidence type="ECO:0000259" key="7">
    <source>
        <dbReference type="Pfam" id="PF04130"/>
    </source>
</evidence>
<dbReference type="InterPro" id="IPR042241">
    <property type="entry name" value="GCP_C_sf"/>
</dbReference>
<dbReference type="GO" id="GO:0051321">
    <property type="term" value="P:meiotic cell cycle"/>
    <property type="evidence" value="ECO:0007669"/>
    <property type="project" value="TreeGrafter"/>
</dbReference>
<accession>A0A1I8MGA7</accession>
<dbReference type="GO" id="GO:0051011">
    <property type="term" value="F:microtubule minus-end binding"/>
    <property type="evidence" value="ECO:0007669"/>
    <property type="project" value="TreeGrafter"/>
</dbReference>
<dbReference type="RefSeq" id="XP_011296439.2">
    <property type="nucleotide sequence ID" value="XM_011298137.3"/>
</dbReference>
<keyword evidence="5" id="KW-0206">Cytoskeleton</keyword>
<dbReference type="Pfam" id="PF04130">
    <property type="entry name" value="GCP_C_terminal"/>
    <property type="match status" value="1"/>
</dbReference>